<dbReference type="EC" id="2.5.1.3" evidence="4"/>
<evidence type="ECO:0000256" key="2">
    <source>
        <dbReference type="ARBA" id="ARBA00022977"/>
    </source>
</evidence>
<dbReference type="CDD" id="cd00564">
    <property type="entry name" value="TMP_TenI"/>
    <property type="match status" value="1"/>
</dbReference>
<keyword evidence="4" id="KW-0808">Transferase</keyword>
<dbReference type="Pfam" id="PF02581">
    <property type="entry name" value="TMP-TENI"/>
    <property type="match status" value="1"/>
</dbReference>
<feature type="domain" description="Thiamine phosphate synthase/TenI" evidence="3">
    <location>
        <begin position="20"/>
        <end position="191"/>
    </location>
</feature>
<comment type="caution">
    <text evidence="4">The sequence shown here is derived from an EMBL/GenBank/DDBJ whole genome shotgun (WGS) entry which is preliminary data.</text>
</comment>
<sequence length="226" mass="24200">MTSDDPIRQRLVLLTSCLADDTAATALGRALSGGDVASVLIDPAGREHAAFQDYAEPLVRLAQEAGAAALVVDDTQCAGRVRADGVHLTAGKIDALREAIEAHAPRMIIGASGFKTRHEALVAGEALPDYLFFGRLGQDNVPEPHPKTLAMAEWWADMVELPCIALGSNAIEAVEIVAETGAEFIALSSAIFDEPGREADRVAEVNAILEDRFQREKEKARMRETA</sequence>
<dbReference type="InterPro" id="IPR013785">
    <property type="entry name" value="Aldolase_TIM"/>
</dbReference>
<evidence type="ECO:0000313" key="4">
    <source>
        <dbReference type="EMBL" id="MDY8108009.1"/>
    </source>
</evidence>
<name>A0ABU5HZJ5_9HYPH</name>
<protein>
    <submittedName>
        <fullName evidence="4">Thiamine phosphate synthase</fullName>
        <ecNumber evidence="4">2.5.1.3</ecNumber>
    </submittedName>
</protein>
<reference evidence="4 5" key="1">
    <citation type="submission" date="2023-12" db="EMBL/GenBank/DDBJ databases">
        <title>Description of Novel Strain Fulvimarina sp. 2208YS6-2-32 isolated from Uroteuthis (Photololigo) edulis.</title>
        <authorList>
            <person name="Park J.-S."/>
        </authorList>
    </citation>
    <scope>NUCLEOTIDE SEQUENCE [LARGE SCALE GENOMIC DNA]</scope>
    <source>
        <strain evidence="4 5">2208YS6-2-32</strain>
    </source>
</reference>
<dbReference type="PANTHER" id="PTHR20857">
    <property type="entry name" value="THIAMINE-PHOSPHATE PYROPHOSPHORYLASE"/>
    <property type="match status" value="1"/>
</dbReference>
<dbReference type="EMBL" id="JAXLPB010000001">
    <property type="protein sequence ID" value="MDY8108009.1"/>
    <property type="molecule type" value="Genomic_DNA"/>
</dbReference>
<dbReference type="Gene3D" id="3.20.20.70">
    <property type="entry name" value="Aldolase class I"/>
    <property type="match status" value="1"/>
</dbReference>
<comment type="pathway">
    <text evidence="1">Cofactor biosynthesis; thiamine diphosphate biosynthesis.</text>
</comment>
<dbReference type="SUPFAM" id="SSF51391">
    <property type="entry name" value="Thiamin phosphate synthase"/>
    <property type="match status" value="1"/>
</dbReference>
<gene>
    <name evidence="4" type="ORF">U0C82_02445</name>
</gene>
<proteinExistence type="predicted"/>
<dbReference type="InterPro" id="IPR022998">
    <property type="entry name" value="ThiamineP_synth_TenI"/>
</dbReference>
<dbReference type="RefSeq" id="WP_322185461.1">
    <property type="nucleotide sequence ID" value="NZ_JAXLPB010000001.1"/>
</dbReference>
<evidence type="ECO:0000259" key="3">
    <source>
        <dbReference type="Pfam" id="PF02581"/>
    </source>
</evidence>
<accession>A0ABU5HZJ5</accession>
<keyword evidence="5" id="KW-1185">Reference proteome</keyword>
<dbReference type="InterPro" id="IPR036206">
    <property type="entry name" value="ThiamineP_synth_sf"/>
</dbReference>
<dbReference type="GO" id="GO:0004789">
    <property type="term" value="F:thiamine-phosphate diphosphorylase activity"/>
    <property type="evidence" value="ECO:0007669"/>
    <property type="project" value="UniProtKB-EC"/>
</dbReference>
<organism evidence="4 5">
    <name type="scientific">Fulvimarina uroteuthidis</name>
    <dbReference type="NCBI Taxonomy" id="3098149"/>
    <lineage>
        <taxon>Bacteria</taxon>
        <taxon>Pseudomonadati</taxon>
        <taxon>Pseudomonadota</taxon>
        <taxon>Alphaproteobacteria</taxon>
        <taxon>Hyphomicrobiales</taxon>
        <taxon>Aurantimonadaceae</taxon>
        <taxon>Fulvimarina</taxon>
    </lineage>
</organism>
<dbReference type="Proteomes" id="UP001294412">
    <property type="component" value="Unassembled WGS sequence"/>
</dbReference>
<evidence type="ECO:0000313" key="5">
    <source>
        <dbReference type="Proteomes" id="UP001294412"/>
    </source>
</evidence>
<evidence type="ECO:0000256" key="1">
    <source>
        <dbReference type="ARBA" id="ARBA00004948"/>
    </source>
</evidence>
<dbReference type="PANTHER" id="PTHR20857:SF15">
    <property type="entry name" value="THIAMINE-PHOSPHATE SYNTHASE"/>
    <property type="match status" value="1"/>
</dbReference>
<dbReference type="NCBIfam" id="NF005080">
    <property type="entry name" value="PRK06512.1"/>
    <property type="match status" value="1"/>
</dbReference>
<keyword evidence="2" id="KW-0784">Thiamine biosynthesis</keyword>